<name>A0ABP0GJ41_CLALP</name>
<proteinExistence type="predicted"/>
<reference evidence="1 2" key="1">
    <citation type="submission" date="2024-02" db="EMBL/GenBank/DDBJ databases">
        <authorList>
            <person name="Daric V."/>
            <person name="Darras S."/>
        </authorList>
    </citation>
    <scope>NUCLEOTIDE SEQUENCE [LARGE SCALE GENOMIC DNA]</scope>
</reference>
<evidence type="ECO:0000313" key="1">
    <source>
        <dbReference type="EMBL" id="CAK8691761.1"/>
    </source>
</evidence>
<gene>
    <name evidence="1" type="ORF">CVLEPA_LOCUS24522</name>
</gene>
<evidence type="ECO:0000313" key="2">
    <source>
        <dbReference type="Proteomes" id="UP001642483"/>
    </source>
</evidence>
<comment type="caution">
    <text evidence="1">The sequence shown here is derived from an EMBL/GenBank/DDBJ whole genome shotgun (WGS) entry which is preliminary data.</text>
</comment>
<dbReference type="Proteomes" id="UP001642483">
    <property type="component" value="Unassembled WGS sequence"/>
</dbReference>
<sequence>MSSSTEPTNPGILKINCDEKNSVVVNIFAKFPVNSRTLGMLFVTQTRNNVDQLFCNNGHNFVDETIYVIKATIIENALHPPKLDVDVEMQALLTSSADILTAIPALLLFSLELIVVLEEVEVFSAKSSRFSHRR</sequence>
<accession>A0ABP0GJ41</accession>
<organism evidence="1 2">
    <name type="scientific">Clavelina lepadiformis</name>
    <name type="common">Light-bulb sea squirt</name>
    <name type="synonym">Ascidia lepadiformis</name>
    <dbReference type="NCBI Taxonomy" id="159417"/>
    <lineage>
        <taxon>Eukaryota</taxon>
        <taxon>Metazoa</taxon>
        <taxon>Chordata</taxon>
        <taxon>Tunicata</taxon>
        <taxon>Ascidiacea</taxon>
        <taxon>Aplousobranchia</taxon>
        <taxon>Clavelinidae</taxon>
        <taxon>Clavelina</taxon>
    </lineage>
</organism>
<dbReference type="EMBL" id="CAWYQH010000119">
    <property type="protein sequence ID" value="CAK8691761.1"/>
    <property type="molecule type" value="Genomic_DNA"/>
</dbReference>
<keyword evidence="2" id="KW-1185">Reference proteome</keyword>
<protein>
    <submittedName>
        <fullName evidence="1">Uncharacterized protein</fullName>
    </submittedName>
</protein>